<dbReference type="PANTHER" id="PTHR11972:SF41">
    <property type="entry name" value="FERRIC REDUCTION OXIDASE 2"/>
    <property type="match status" value="1"/>
</dbReference>
<dbReference type="eggNOG" id="KOG0039">
    <property type="taxonomic scope" value="Eukaryota"/>
</dbReference>
<keyword evidence="4" id="KW-0560">Oxidoreductase</keyword>
<dbReference type="InterPro" id="IPR013121">
    <property type="entry name" value="Fe_red_NAD-bd_6"/>
</dbReference>
<accession>D8R9S7</accession>
<feature type="non-terminal residue" evidence="8">
    <location>
        <position position="1"/>
    </location>
</feature>
<dbReference type="Pfam" id="PF08022">
    <property type="entry name" value="FAD_binding_8"/>
    <property type="match status" value="1"/>
</dbReference>
<evidence type="ECO:0000256" key="4">
    <source>
        <dbReference type="ARBA" id="ARBA00023002"/>
    </source>
</evidence>
<proteinExistence type="predicted"/>
<sequence length="676" mass="76912">HVVVQLVFIFVFAGWIFNWIMLPTQAWYKFWGLILDKNDSRAYGESASYAILYVVPVIFIAFFGSIYMKYIKMLPDSIRNAWSRPALIKAPILSLISGVELFVLAAFVLLCAWSTWRPIKTLLDKIHDPGQQWLRRCEIIGYELGYAGLVPFAFLFFPVARTSSILHLVNIPFEHSVKYHIWVANITLVLWTGHSVAYLILWIRAKETSKFINQGGRFDLAGIGASVAFATSLIMWITAIKPVRNRKFEMFFYTHQLYIVFIFSFAVHAGDRGLETIAAGMVLFFVDRLLRYLQSRRHVDMVSAKLISSDMMELAFAKDPSLRYPASSIMFLNIPAVSKLQWHPFTVTTNSNVDDYKISVVIKSKGSWTKKLRNYVTNPKNYHVDAIIEGPYGHSLDYLIDYSILVFVAGGSGITPFIPILKEVFFQIQTGQRPLPEKIELIWTLRNSDELSVLESVSPWSICPDFSYLLNLQIHAYLTRQDATDLKNKPSNSHETILFTGTQYEKYLTHKKPKFKAVTGTQSYALHAAVILASFGGYLLLSGVIRRFIVFPLDHNVYHIYNKPSAGTIALLEYLAAVVVFGGSTAVAWTWWKERRIGAVMGMKMELPFVVEEDPVMLTDVHFGCRPDYPEIFFEHARRRRKGVSVGVMACGPQQLQESVAAECKAHSLGFHPLNF</sequence>
<dbReference type="Pfam" id="PF08030">
    <property type="entry name" value="NAD_binding_6"/>
    <property type="match status" value="1"/>
</dbReference>
<dbReference type="OMA" id="MMWIIMP"/>
<dbReference type="KEGG" id="smo:SELMODRAFT_10731"/>
<name>D8R9S7_SELML</name>
<keyword evidence="9" id="KW-1185">Reference proteome</keyword>
<dbReference type="AlphaFoldDB" id="D8R9S7"/>
<feature type="transmembrane region" description="Helical" evidence="6">
    <location>
        <begin position="48"/>
        <end position="71"/>
    </location>
</feature>
<reference evidence="8 9" key="1">
    <citation type="journal article" date="2011" name="Science">
        <title>The Selaginella genome identifies genetic changes associated with the evolution of vascular plants.</title>
        <authorList>
            <person name="Banks J.A."/>
            <person name="Nishiyama T."/>
            <person name="Hasebe M."/>
            <person name="Bowman J.L."/>
            <person name="Gribskov M."/>
            <person name="dePamphilis C."/>
            <person name="Albert V.A."/>
            <person name="Aono N."/>
            <person name="Aoyama T."/>
            <person name="Ambrose B.A."/>
            <person name="Ashton N.W."/>
            <person name="Axtell M.J."/>
            <person name="Barker E."/>
            <person name="Barker M.S."/>
            <person name="Bennetzen J.L."/>
            <person name="Bonawitz N.D."/>
            <person name="Chapple C."/>
            <person name="Cheng C."/>
            <person name="Correa L.G."/>
            <person name="Dacre M."/>
            <person name="DeBarry J."/>
            <person name="Dreyer I."/>
            <person name="Elias M."/>
            <person name="Engstrom E.M."/>
            <person name="Estelle M."/>
            <person name="Feng L."/>
            <person name="Finet C."/>
            <person name="Floyd S.K."/>
            <person name="Frommer W.B."/>
            <person name="Fujita T."/>
            <person name="Gramzow L."/>
            <person name="Gutensohn M."/>
            <person name="Harholt J."/>
            <person name="Hattori M."/>
            <person name="Heyl A."/>
            <person name="Hirai T."/>
            <person name="Hiwatashi Y."/>
            <person name="Ishikawa M."/>
            <person name="Iwata M."/>
            <person name="Karol K.G."/>
            <person name="Koehler B."/>
            <person name="Kolukisaoglu U."/>
            <person name="Kubo M."/>
            <person name="Kurata T."/>
            <person name="Lalonde S."/>
            <person name="Li K."/>
            <person name="Li Y."/>
            <person name="Litt A."/>
            <person name="Lyons E."/>
            <person name="Manning G."/>
            <person name="Maruyama T."/>
            <person name="Michael T.P."/>
            <person name="Mikami K."/>
            <person name="Miyazaki S."/>
            <person name="Morinaga S."/>
            <person name="Murata T."/>
            <person name="Mueller-Roeber B."/>
            <person name="Nelson D.R."/>
            <person name="Obara M."/>
            <person name="Oguri Y."/>
            <person name="Olmstead R.G."/>
            <person name="Onodera N."/>
            <person name="Petersen B.L."/>
            <person name="Pils B."/>
            <person name="Prigge M."/>
            <person name="Rensing S.A."/>
            <person name="Riano-Pachon D.M."/>
            <person name="Roberts A.W."/>
            <person name="Sato Y."/>
            <person name="Scheller H.V."/>
            <person name="Schulz B."/>
            <person name="Schulz C."/>
            <person name="Shakirov E.V."/>
            <person name="Shibagaki N."/>
            <person name="Shinohara N."/>
            <person name="Shippen D.E."/>
            <person name="Soerensen I."/>
            <person name="Sotooka R."/>
            <person name="Sugimoto N."/>
            <person name="Sugita M."/>
            <person name="Sumikawa N."/>
            <person name="Tanurdzic M."/>
            <person name="Theissen G."/>
            <person name="Ulvskov P."/>
            <person name="Wakazuki S."/>
            <person name="Weng J.K."/>
            <person name="Willats W.W."/>
            <person name="Wipf D."/>
            <person name="Wolf P.G."/>
            <person name="Yang L."/>
            <person name="Zimmer A.D."/>
            <person name="Zhu Q."/>
            <person name="Mitros T."/>
            <person name="Hellsten U."/>
            <person name="Loque D."/>
            <person name="Otillar R."/>
            <person name="Salamov A."/>
            <person name="Schmutz J."/>
            <person name="Shapiro H."/>
            <person name="Lindquist E."/>
            <person name="Lucas S."/>
            <person name="Rokhsar D."/>
            <person name="Grigoriev I.V."/>
        </authorList>
    </citation>
    <scope>NUCLEOTIDE SEQUENCE [LARGE SCALE GENOMIC DNA]</scope>
</reference>
<keyword evidence="3 6" id="KW-1133">Transmembrane helix</keyword>
<dbReference type="SFLD" id="SFLDG01168">
    <property type="entry name" value="Ferric_reductase_subgroup_(FRE"/>
    <property type="match status" value="1"/>
</dbReference>
<feature type="transmembrane region" description="Helical" evidence="6">
    <location>
        <begin position="7"/>
        <end position="28"/>
    </location>
</feature>
<evidence type="ECO:0000313" key="9">
    <source>
        <dbReference type="Proteomes" id="UP000001514"/>
    </source>
</evidence>
<dbReference type="GO" id="GO:0005886">
    <property type="term" value="C:plasma membrane"/>
    <property type="evidence" value="ECO:0000318"/>
    <property type="project" value="GO_Central"/>
</dbReference>
<evidence type="ECO:0000256" key="2">
    <source>
        <dbReference type="ARBA" id="ARBA00022692"/>
    </source>
</evidence>
<dbReference type="PANTHER" id="PTHR11972">
    <property type="entry name" value="NADPH OXIDASE"/>
    <property type="match status" value="1"/>
</dbReference>
<feature type="domain" description="FAD-binding FR-type" evidence="7">
    <location>
        <begin position="294"/>
        <end position="398"/>
    </location>
</feature>
<keyword evidence="5 6" id="KW-0472">Membrane</keyword>
<dbReference type="Pfam" id="PF01794">
    <property type="entry name" value="Ferric_reduct"/>
    <property type="match status" value="1"/>
</dbReference>
<dbReference type="InterPro" id="IPR013112">
    <property type="entry name" value="FAD-bd_8"/>
</dbReference>
<dbReference type="EMBL" id="GL377574">
    <property type="protein sequence ID" value="EFJ30949.1"/>
    <property type="molecule type" value="Genomic_DNA"/>
</dbReference>
<feature type="transmembrane region" description="Helical" evidence="6">
    <location>
        <begin position="220"/>
        <end position="239"/>
    </location>
</feature>
<evidence type="ECO:0000256" key="6">
    <source>
        <dbReference type="SAM" id="Phobius"/>
    </source>
</evidence>
<keyword evidence="2 6" id="KW-0812">Transmembrane</keyword>
<evidence type="ECO:0000256" key="3">
    <source>
        <dbReference type="ARBA" id="ARBA00022989"/>
    </source>
</evidence>
<feature type="transmembrane region" description="Helical" evidence="6">
    <location>
        <begin position="524"/>
        <end position="549"/>
    </location>
</feature>
<dbReference type="InterPro" id="IPR050369">
    <property type="entry name" value="RBOH/FRE"/>
</dbReference>
<dbReference type="CDD" id="cd06186">
    <property type="entry name" value="NOX_Duox_like_FAD_NADP"/>
    <property type="match status" value="1"/>
</dbReference>
<dbReference type="SUPFAM" id="SSF52343">
    <property type="entry name" value="Ferredoxin reductase-like, C-terminal NADP-linked domain"/>
    <property type="match status" value="1"/>
</dbReference>
<feature type="transmembrane region" description="Helical" evidence="6">
    <location>
        <begin position="139"/>
        <end position="160"/>
    </location>
</feature>
<feature type="transmembrane region" description="Helical" evidence="6">
    <location>
        <begin position="92"/>
        <end position="116"/>
    </location>
</feature>
<dbReference type="SFLD" id="SFLDS00052">
    <property type="entry name" value="Ferric_Reductase_Domain"/>
    <property type="match status" value="1"/>
</dbReference>
<dbReference type="Gramene" id="EFJ30949">
    <property type="protein sequence ID" value="EFJ30949"/>
    <property type="gene ID" value="SELMODRAFT_10731"/>
</dbReference>
<gene>
    <name evidence="8" type="ORF">SELMODRAFT_10731</name>
</gene>
<evidence type="ECO:0000259" key="7">
    <source>
        <dbReference type="PROSITE" id="PS51384"/>
    </source>
</evidence>
<organism evidence="9">
    <name type="scientific">Selaginella moellendorffii</name>
    <name type="common">Spikemoss</name>
    <dbReference type="NCBI Taxonomy" id="88036"/>
    <lineage>
        <taxon>Eukaryota</taxon>
        <taxon>Viridiplantae</taxon>
        <taxon>Streptophyta</taxon>
        <taxon>Embryophyta</taxon>
        <taxon>Tracheophyta</taxon>
        <taxon>Lycopodiopsida</taxon>
        <taxon>Selaginellales</taxon>
        <taxon>Selaginellaceae</taxon>
        <taxon>Selaginella</taxon>
    </lineage>
</organism>
<comment type="subcellular location">
    <subcellularLocation>
        <location evidence="1">Membrane</location>
        <topology evidence="1">Multi-pass membrane protein</topology>
    </subcellularLocation>
</comment>
<dbReference type="InParanoid" id="D8R9S7"/>
<dbReference type="Gene3D" id="3.40.50.80">
    <property type="entry name" value="Nucleotide-binding domain of ferredoxin-NADP reductase (FNR) module"/>
    <property type="match status" value="2"/>
</dbReference>
<dbReference type="FunCoup" id="D8R9S7">
    <property type="interactions" value="104"/>
</dbReference>
<evidence type="ECO:0000256" key="1">
    <source>
        <dbReference type="ARBA" id="ARBA00004141"/>
    </source>
</evidence>
<dbReference type="GO" id="GO:0000293">
    <property type="term" value="F:ferric-chelate reductase activity"/>
    <property type="evidence" value="ECO:0000318"/>
    <property type="project" value="GO_Central"/>
</dbReference>
<evidence type="ECO:0000313" key="8">
    <source>
        <dbReference type="EMBL" id="EFJ30949.1"/>
    </source>
</evidence>
<feature type="transmembrane region" description="Helical" evidence="6">
    <location>
        <begin position="569"/>
        <end position="592"/>
    </location>
</feature>
<dbReference type="HOGENOM" id="CLU_014777_1_0_1"/>
<feature type="transmembrane region" description="Helical" evidence="6">
    <location>
        <begin position="251"/>
        <end position="270"/>
    </location>
</feature>
<evidence type="ECO:0000256" key="5">
    <source>
        <dbReference type="ARBA" id="ARBA00023136"/>
    </source>
</evidence>
<dbReference type="Proteomes" id="UP000001514">
    <property type="component" value="Unassembled WGS sequence"/>
</dbReference>
<dbReference type="InterPro" id="IPR013130">
    <property type="entry name" value="Fe3_Rdtase_TM_dom"/>
</dbReference>
<protein>
    <recommendedName>
        <fullName evidence="7">FAD-binding FR-type domain-containing protein</fullName>
    </recommendedName>
</protein>
<feature type="non-terminal residue" evidence="8">
    <location>
        <position position="676"/>
    </location>
</feature>
<dbReference type="InterPro" id="IPR017927">
    <property type="entry name" value="FAD-bd_FR_type"/>
</dbReference>
<feature type="transmembrane region" description="Helical" evidence="6">
    <location>
        <begin position="181"/>
        <end position="200"/>
    </location>
</feature>
<dbReference type="InterPro" id="IPR039261">
    <property type="entry name" value="FNR_nucleotide-bd"/>
</dbReference>
<dbReference type="PROSITE" id="PS51384">
    <property type="entry name" value="FAD_FR"/>
    <property type="match status" value="1"/>
</dbReference>